<comment type="caution">
    <text evidence="2">The sequence shown here is derived from an EMBL/GenBank/DDBJ whole genome shotgun (WGS) entry which is preliminary data.</text>
</comment>
<feature type="region of interest" description="Disordered" evidence="1">
    <location>
        <begin position="1"/>
        <end position="22"/>
    </location>
</feature>
<sequence>MSSTHTHTFTEKTRGTHARVQRVKVTPVPRPKPTTTNIITSLPVTTAAGAANESSNSSRQVLSRNCTRCKESANCVKTLSDKLGKIDDLVNELKRTAHHHGYSIEAAKELQRLVSVTSNTPRPATTSPSRIAISDITNPPAEIEKIEKIEKPNRPMTLARQKSLRKDSGYTSDPENKHPNSINNLNHHNPTRRAHVSHFVNQE</sequence>
<gene>
    <name evidence="2" type="ORF">ALEPTO_LOCUS9339</name>
</gene>
<feature type="compositionally biased region" description="Basic and acidic residues" evidence="1">
    <location>
        <begin position="164"/>
        <end position="178"/>
    </location>
</feature>
<dbReference type="AlphaFoldDB" id="A0A9N9DCQ5"/>
<dbReference type="Proteomes" id="UP000789508">
    <property type="component" value="Unassembled WGS sequence"/>
</dbReference>
<dbReference type="EMBL" id="CAJVPS010007001">
    <property type="protein sequence ID" value="CAG8630655.1"/>
    <property type="molecule type" value="Genomic_DNA"/>
</dbReference>
<protein>
    <submittedName>
        <fullName evidence="2">4248_t:CDS:1</fullName>
    </submittedName>
</protein>
<organism evidence="2 3">
    <name type="scientific">Ambispora leptoticha</name>
    <dbReference type="NCBI Taxonomy" id="144679"/>
    <lineage>
        <taxon>Eukaryota</taxon>
        <taxon>Fungi</taxon>
        <taxon>Fungi incertae sedis</taxon>
        <taxon>Mucoromycota</taxon>
        <taxon>Glomeromycotina</taxon>
        <taxon>Glomeromycetes</taxon>
        <taxon>Archaeosporales</taxon>
        <taxon>Ambisporaceae</taxon>
        <taxon>Ambispora</taxon>
    </lineage>
</organism>
<name>A0A9N9DCQ5_9GLOM</name>
<proteinExistence type="predicted"/>
<evidence type="ECO:0000256" key="1">
    <source>
        <dbReference type="SAM" id="MobiDB-lite"/>
    </source>
</evidence>
<keyword evidence="3" id="KW-1185">Reference proteome</keyword>
<dbReference type="OrthoDB" id="2350066at2759"/>
<reference evidence="2" key="1">
    <citation type="submission" date="2021-06" db="EMBL/GenBank/DDBJ databases">
        <authorList>
            <person name="Kallberg Y."/>
            <person name="Tangrot J."/>
            <person name="Rosling A."/>
        </authorList>
    </citation>
    <scope>NUCLEOTIDE SEQUENCE</scope>
    <source>
        <strain evidence="2">FL130A</strain>
    </source>
</reference>
<evidence type="ECO:0000313" key="3">
    <source>
        <dbReference type="Proteomes" id="UP000789508"/>
    </source>
</evidence>
<accession>A0A9N9DCQ5</accession>
<evidence type="ECO:0000313" key="2">
    <source>
        <dbReference type="EMBL" id="CAG8630655.1"/>
    </source>
</evidence>
<feature type="region of interest" description="Disordered" evidence="1">
    <location>
        <begin position="151"/>
        <end position="203"/>
    </location>
</feature>
<feature type="compositionally biased region" description="Polar residues" evidence="1">
    <location>
        <begin position="179"/>
        <end position="188"/>
    </location>
</feature>